<dbReference type="RefSeq" id="XP_028133021.1">
    <property type="nucleotide sequence ID" value="XM_028277220.1"/>
</dbReference>
<dbReference type="AlphaFoldDB" id="A0A6P7FBP1"/>
<evidence type="ECO:0000313" key="2">
    <source>
        <dbReference type="RefSeq" id="XP_028133021.1"/>
    </source>
</evidence>
<gene>
    <name evidence="2" type="primary">LOC114328381</name>
</gene>
<name>A0A6P7FBP1_DIAVI</name>
<dbReference type="KEGG" id="dvv:114328381"/>
<feature type="chain" id="PRO_5027818424" evidence="1">
    <location>
        <begin position="21"/>
        <end position="139"/>
    </location>
</feature>
<dbReference type="SUPFAM" id="SSF47565">
    <property type="entry name" value="Insect pheromone/odorant-binding proteins"/>
    <property type="match status" value="1"/>
</dbReference>
<protein>
    <submittedName>
        <fullName evidence="2">Uncharacterized protein LOC114328381</fullName>
    </submittedName>
</protein>
<dbReference type="Gene3D" id="1.10.238.20">
    <property type="entry name" value="Pheromone/general odorant binding protein domain"/>
    <property type="match status" value="1"/>
</dbReference>
<dbReference type="OrthoDB" id="8194670at2759"/>
<dbReference type="InterPro" id="IPR006170">
    <property type="entry name" value="PBP/GOBP"/>
</dbReference>
<dbReference type="InterPro" id="IPR036728">
    <property type="entry name" value="PBP_GOBP_sf"/>
</dbReference>
<sequence>MRFLIASCLQISSIIICLEAAPTMTADEPQKEIKPIEKYQRECTKEVNIDTFTLYKNMNDFGTTVDPIYMDYLTCYYKKLGFQDDDGKISYEKIIDFVASYSVRVDRSYIINKCKDTNKGSSHGEIAYNAMKCVISKVL</sequence>
<keyword evidence="1" id="KW-0732">Signal</keyword>
<dbReference type="CDD" id="cd23992">
    <property type="entry name" value="PBP_GOBP"/>
    <property type="match status" value="1"/>
</dbReference>
<feature type="signal peptide" evidence="1">
    <location>
        <begin position="1"/>
        <end position="20"/>
    </location>
</feature>
<dbReference type="InParanoid" id="A0A6P7FBP1"/>
<accession>A0A6P7FBP1</accession>
<dbReference type="FunCoup" id="A0A6P7FBP1">
    <property type="interactions" value="12"/>
</dbReference>
<proteinExistence type="predicted"/>
<organism evidence="2">
    <name type="scientific">Diabrotica virgifera virgifera</name>
    <name type="common">western corn rootworm</name>
    <dbReference type="NCBI Taxonomy" id="50390"/>
    <lineage>
        <taxon>Eukaryota</taxon>
        <taxon>Metazoa</taxon>
        <taxon>Ecdysozoa</taxon>
        <taxon>Arthropoda</taxon>
        <taxon>Hexapoda</taxon>
        <taxon>Insecta</taxon>
        <taxon>Pterygota</taxon>
        <taxon>Neoptera</taxon>
        <taxon>Endopterygota</taxon>
        <taxon>Coleoptera</taxon>
        <taxon>Polyphaga</taxon>
        <taxon>Cucujiformia</taxon>
        <taxon>Chrysomeloidea</taxon>
        <taxon>Chrysomelidae</taxon>
        <taxon>Galerucinae</taxon>
        <taxon>Diabroticina</taxon>
        <taxon>Diabroticites</taxon>
        <taxon>Diabrotica</taxon>
    </lineage>
</organism>
<evidence type="ECO:0000256" key="1">
    <source>
        <dbReference type="SAM" id="SignalP"/>
    </source>
</evidence>
<reference evidence="2" key="1">
    <citation type="submission" date="2025-08" db="UniProtKB">
        <authorList>
            <consortium name="RefSeq"/>
        </authorList>
    </citation>
    <scope>IDENTIFICATION</scope>
    <source>
        <tissue evidence="2">Whole insect</tissue>
    </source>
</reference>
<dbReference type="SMART" id="SM00708">
    <property type="entry name" value="PhBP"/>
    <property type="match status" value="1"/>
</dbReference>
<dbReference type="GO" id="GO:0005549">
    <property type="term" value="F:odorant binding"/>
    <property type="evidence" value="ECO:0007669"/>
    <property type="project" value="InterPro"/>
</dbReference>
<dbReference type="Pfam" id="PF01395">
    <property type="entry name" value="PBP_GOBP"/>
    <property type="match status" value="1"/>
</dbReference>